<keyword evidence="3" id="KW-1185">Reference proteome</keyword>
<organism evidence="2 3">
    <name type="scientific">Alkalithermobacter paradoxus</name>
    <dbReference type="NCBI Taxonomy" id="29349"/>
    <lineage>
        <taxon>Bacteria</taxon>
        <taxon>Bacillati</taxon>
        <taxon>Bacillota</taxon>
        <taxon>Clostridia</taxon>
        <taxon>Peptostreptococcales</taxon>
        <taxon>Tepidibacteraceae</taxon>
        <taxon>Alkalithermobacter</taxon>
    </lineage>
</organism>
<protein>
    <recommendedName>
        <fullName evidence="4">Type 4 fimbrial biogenesis protein PilX N-terminal domain-containing protein</fullName>
    </recommendedName>
</protein>
<dbReference type="RefSeq" id="WP_079411351.1">
    <property type="nucleotide sequence ID" value="NZ_MZGW01000002.1"/>
</dbReference>
<dbReference type="Proteomes" id="UP000190140">
    <property type="component" value="Unassembled WGS sequence"/>
</dbReference>
<keyword evidence="1" id="KW-0472">Membrane</keyword>
<keyword evidence="1" id="KW-1133">Transmembrane helix</keyword>
<comment type="caution">
    <text evidence="2">The sequence shown here is derived from an EMBL/GenBank/DDBJ whole genome shotgun (WGS) entry which is preliminary data.</text>
</comment>
<evidence type="ECO:0000313" key="3">
    <source>
        <dbReference type="Proteomes" id="UP000190140"/>
    </source>
</evidence>
<feature type="transmembrane region" description="Helical" evidence="1">
    <location>
        <begin position="6"/>
        <end position="31"/>
    </location>
</feature>
<keyword evidence="1" id="KW-0812">Transmembrane</keyword>
<evidence type="ECO:0008006" key="4">
    <source>
        <dbReference type="Google" id="ProtNLM"/>
    </source>
</evidence>
<gene>
    <name evidence="2" type="ORF">CLOTH_07420</name>
</gene>
<name>A0A1V4I8L0_9FIRM</name>
<reference evidence="2 3" key="1">
    <citation type="submission" date="2017-03" db="EMBL/GenBank/DDBJ databases">
        <title>Genome sequence of Clostridium thermoalcaliphilum DSM 7309.</title>
        <authorList>
            <person name="Poehlein A."/>
            <person name="Daniel R."/>
        </authorList>
    </citation>
    <scope>NUCLEOTIDE SEQUENCE [LARGE SCALE GENOMIC DNA]</scope>
    <source>
        <strain evidence="2 3">DSM 7309</strain>
    </source>
</reference>
<dbReference type="AlphaFoldDB" id="A0A1V4I8L0"/>
<evidence type="ECO:0000313" key="2">
    <source>
        <dbReference type="EMBL" id="OPJ56338.1"/>
    </source>
</evidence>
<dbReference type="EMBL" id="MZGW01000002">
    <property type="protein sequence ID" value="OPJ56338.1"/>
    <property type="molecule type" value="Genomic_DNA"/>
</dbReference>
<evidence type="ECO:0000256" key="1">
    <source>
        <dbReference type="SAM" id="Phobius"/>
    </source>
</evidence>
<dbReference type="STRING" id="29349.CLOTH_07420"/>
<proteinExistence type="predicted"/>
<accession>A0A1V4I8L0</accession>
<sequence>MKRYKNSGYVMISIVIIITILTILGMVMLSLSMSNYKMKRVSSDYNYAFYMAEGAIEAVYDKVYDLVNDALIEANKESSEDKYKVKFEGYIKENLYSYIENSMIKVIGYEYKDNIYIHLESTYTKNKSIRVVGATYEINIPKYRKSENIQRIINIRDWKIKK</sequence>